<feature type="transmembrane region" description="Helical" evidence="1">
    <location>
        <begin position="153"/>
        <end position="180"/>
    </location>
</feature>
<keyword evidence="1" id="KW-0812">Transmembrane</keyword>
<keyword evidence="1" id="KW-0472">Membrane</keyword>
<name>A0A0K0EH55_STRER</name>
<evidence type="ECO:0000256" key="1">
    <source>
        <dbReference type="SAM" id="Phobius"/>
    </source>
</evidence>
<evidence type="ECO:0000313" key="2">
    <source>
        <dbReference type="WBParaSite" id="SSTP_0000881200.1"/>
    </source>
</evidence>
<dbReference type="AlphaFoldDB" id="A0A0K0EH55"/>
<organism evidence="2">
    <name type="scientific">Strongyloides stercoralis</name>
    <name type="common">Threadworm</name>
    <dbReference type="NCBI Taxonomy" id="6248"/>
    <lineage>
        <taxon>Eukaryota</taxon>
        <taxon>Metazoa</taxon>
        <taxon>Ecdysozoa</taxon>
        <taxon>Nematoda</taxon>
        <taxon>Chromadorea</taxon>
        <taxon>Rhabditida</taxon>
        <taxon>Tylenchina</taxon>
        <taxon>Panagrolaimomorpha</taxon>
        <taxon>Strongyloidoidea</taxon>
        <taxon>Strongyloididae</taxon>
        <taxon>Strongyloides</taxon>
    </lineage>
</organism>
<keyword evidence="1" id="KW-1133">Transmembrane helix</keyword>
<accession>A0A0K0EH55</accession>
<proteinExistence type="predicted"/>
<dbReference type="WBParaSite" id="SSTP_0000881200.1">
    <property type="protein sequence ID" value="SSTP_0000881200.1"/>
    <property type="gene ID" value="SSTP_0000881200"/>
</dbReference>
<sequence length="299" mass="34523">MALTKLCTINVMLLCWHLTICLLYEQYFELSSLLTIFCRKLQKYLSIIKKLWNIMVTDDFALTDLDFLENRSNVDLPEIDTEFEPGALYDAKRYYSSDELDKLSLCLSEASSEHETKKKATLCNDIIQAQLALWTLVFSIFYSYAWQQHRKKFLMTIIFVVPTVIFVCCGISILLTNIIILGRMFTNTLSFEDILNNQKTFMTEDNNKGVKRKRTLSIDSWHSSLSNHSMLNNEIDSLPTPSCMKHASSLLNNYVSSYNVIENNSSLYYTGNGTVPRKLSYTTTHYTSDDDSNENIREN</sequence>
<protein>
    <submittedName>
        <fullName evidence="2">Chloride channel CLIC-like protein 1</fullName>
    </submittedName>
</protein>
<feature type="transmembrane region" description="Helical" evidence="1">
    <location>
        <begin position="126"/>
        <end position="146"/>
    </location>
</feature>
<reference evidence="2" key="1">
    <citation type="submission" date="2015-08" db="UniProtKB">
        <authorList>
            <consortium name="WormBaseParasite"/>
        </authorList>
    </citation>
    <scope>IDENTIFICATION</scope>
</reference>